<feature type="compositionally biased region" description="Acidic residues" evidence="1">
    <location>
        <begin position="441"/>
        <end position="472"/>
    </location>
</feature>
<gene>
    <name evidence="3" type="ORF">Cvel_18086</name>
</gene>
<dbReference type="InterPro" id="IPR036322">
    <property type="entry name" value="WD40_repeat_dom_sf"/>
</dbReference>
<accession>A0A0G4FPI6</accession>
<feature type="compositionally biased region" description="Basic residues" evidence="1">
    <location>
        <begin position="1142"/>
        <end position="1151"/>
    </location>
</feature>
<reference evidence="3" key="1">
    <citation type="submission" date="2014-11" db="EMBL/GenBank/DDBJ databases">
        <authorList>
            <person name="Otto D Thomas"/>
            <person name="Naeem Raeece"/>
        </authorList>
    </citation>
    <scope>NUCLEOTIDE SEQUENCE</scope>
</reference>
<dbReference type="PANTHER" id="PTHR19932">
    <property type="entry name" value="WD REPEAT AND HMG-BOX DNA BINDING PROTEIN"/>
    <property type="match status" value="1"/>
</dbReference>
<dbReference type="GO" id="GO:0006281">
    <property type="term" value="P:DNA repair"/>
    <property type="evidence" value="ECO:0007669"/>
    <property type="project" value="TreeGrafter"/>
</dbReference>
<feature type="region of interest" description="Disordered" evidence="1">
    <location>
        <begin position="404"/>
        <end position="472"/>
    </location>
</feature>
<dbReference type="Gene3D" id="2.130.10.10">
    <property type="entry name" value="YVTN repeat-like/Quinoprotein amine dehydrogenase"/>
    <property type="match status" value="1"/>
</dbReference>
<organism evidence="3">
    <name type="scientific">Chromera velia CCMP2878</name>
    <dbReference type="NCBI Taxonomy" id="1169474"/>
    <lineage>
        <taxon>Eukaryota</taxon>
        <taxon>Sar</taxon>
        <taxon>Alveolata</taxon>
        <taxon>Colpodellida</taxon>
        <taxon>Chromeraceae</taxon>
        <taxon>Chromera</taxon>
    </lineage>
</organism>
<proteinExistence type="predicted"/>
<dbReference type="PANTHER" id="PTHR19932:SF10">
    <property type="entry name" value="WD REPEAT AND HMG-BOX DNA-BINDING PROTEIN 1"/>
    <property type="match status" value="1"/>
</dbReference>
<dbReference type="GO" id="GO:0043596">
    <property type="term" value="C:nuclear replication fork"/>
    <property type="evidence" value="ECO:0007669"/>
    <property type="project" value="TreeGrafter"/>
</dbReference>
<dbReference type="InterPro" id="IPR015943">
    <property type="entry name" value="WD40/YVTN_repeat-like_dom_sf"/>
</dbReference>
<feature type="compositionally biased region" description="Gly residues" evidence="1">
    <location>
        <begin position="1092"/>
        <end position="1112"/>
    </location>
</feature>
<dbReference type="Pfam" id="PF12341">
    <property type="entry name" value="Mcl1_mid"/>
    <property type="match status" value="1"/>
</dbReference>
<dbReference type="GO" id="GO:0006261">
    <property type="term" value="P:DNA-templated DNA replication"/>
    <property type="evidence" value="ECO:0007669"/>
    <property type="project" value="TreeGrafter"/>
</dbReference>
<sequence length="1151" mass="122808">MLTKDVKFVKDGDGSGRPCGEVSVAFNQSCAFILTTEENQDNEHEDNCLIVRPLRALVDTVSAALPDSHWRADTTKKFKLVDLDTEESPTSFALAAASEDCLSRTKFPPFIVGTQNSEEGCVLLFEAPNEVPSISLDPLGYTKVSLEVRKGVGVTAVSPIQDSVVAVGWTDGVIHCYDISTKGKSEYPTVKGVTALDLDPLSEFLAVTSADRNLVILKLDKGGGVDGPVVRSTALRDCDQVLEFAFTKTSQIHVGDEDIRNRLRPAWHPDGTHLLLPGKKAVRVFQRGKWDDIHAPSFTLDKGVEGHQNDISILTFASCASEVATRPLLVSADMGGRMLVWDFDNRACLLRLDMEGATVPASVSAAVLAMTAEGKAELMLAAYGCGQGVAALCTPLEGVGAESLQDRQKKQKPAASENPKTGLDVEAVEEVNDTSGKAADEQDEEEEGEGRDEDEFGEDEEDGGGMGGEDEGDLMRISAAEMEEKMRQTTENVLSEAFPRVYSFAPGGVPNAVDSDGDPMETLAESASVTQEGGAPRHFLCWNEFGHVTRKVEHGGVGGADSFTEAANAAKGGSSTVTTMMSSLIEMTIETGAAVGNINHRLRDANGFVLAALGPDGCVLARPGRPERDGVRPEGLPVTRVRNQGVTDAEHLEAQEKGLAGRREEAVAGLLRFMSIGVGAGVRAQGQKEWEHTFVGEQIRCIAVGDSFVAAASSGERRYLRVFASKGGMQLSISGLEGEPICMAAQGAALLVVMQQGFNRCLGEMSCVYILLDVHSGRLLSRGPLALTPGARPVWCGFMTGKDKQAANARVPVVQDSGGVIWGLFPVFVGLPSNALIPPSEQLAVPRLLDWGGAYSMAGFDWVPVCDLDKTSLRKGAGETPFVVSVDTQKARVVLLKQDEVVPSPDPQPLLATVDVRIPLLGLPRDPRAQTLGAFEEARMRSGLDEAVLQAASALYRTRDAGGEQSTSALLSIPDTEADVQALIDRTLRKISKQIDNTTVKQLQQAEKGEQLGRALDAALRIRSEDRLKVALDYATTKSRRALAEKIQQIVDFRELRAEMERLAAEAAAEESVLHTLASARAPGGGEKENTGGQGMSGWAGEGGAEGEGVAVGGQQKRRAEDEGTADSSDQLPSAAPVMPAKKQRNIFAKK</sequence>
<dbReference type="EMBL" id="CDMZ01000531">
    <property type="protein sequence ID" value="CEM16279.1"/>
    <property type="molecule type" value="Genomic_DNA"/>
</dbReference>
<dbReference type="GO" id="GO:0003682">
    <property type="term" value="F:chromatin binding"/>
    <property type="evidence" value="ECO:0007669"/>
    <property type="project" value="TreeGrafter"/>
</dbReference>
<evidence type="ECO:0000256" key="1">
    <source>
        <dbReference type="SAM" id="MobiDB-lite"/>
    </source>
</evidence>
<evidence type="ECO:0000313" key="3">
    <source>
        <dbReference type="EMBL" id="CEM16279.1"/>
    </source>
</evidence>
<dbReference type="VEuPathDB" id="CryptoDB:Cvel_18086"/>
<dbReference type="AlphaFoldDB" id="A0A0G4FPI6"/>
<dbReference type="GO" id="GO:0000278">
    <property type="term" value="P:mitotic cell cycle"/>
    <property type="evidence" value="ECO:0007669"/>
    <property type="project" value="TreeGrafter"/>
</dbReference>
<protein>
    <recommendedName>
        <fullName evidence="2">WDHD1/CFT4 second beta-propeller domain-containing protein</fullName>
    </recommendedName>
</protein>
<evidence type="ECO:0000259" key="2">
    <source>
        <dbReference type="Pfam" id="PF12341"/>
    </source>
</evidence>
<dbReference type="SUPFAM" id="SSF50978">
    <property type="entry name" value="WD40 repeat-like"/>
    <property type="match status" value="1"/>
</dbReference>
<feature type="region of interest" description="Disordered" evidence="1">
    <location>
        <begin position="1079"/>
        <end position="1151"/>
    </location>
</feature>
<dbReference type="InterPro" id="IPR022100">
    <property type="entry name" value="WDHD1/CFT4_beta-prop_2nd"/>
</dbReference>
<feature type="domain" description="WDHD1/CFT4 second beta-propeller" evidence="2">
    <location>
        <begin position="535"/>
        <end position="920"/>
    </location>
</feature>
<name>A0A0G4FPI6_9ALVE</name>